<dbReference type="AlphaFoldDB" id="A0A0N4UWP1"/>
<protein>
    <submittedName>
        <fullName evidence="3">THUMP domain-containing protein</fullName>
    </submittedName>
</protein>
<reference evidence="1 2" key="2">
    <citation type="submission" date="2018-10" db="EMBL/GenBank/DDBJ databases">
        <authorList>
            <consortium name="Pathogen Informatics"/>
        </authorList>
    </citation>
    <scope>NUCLEOTIDE SEQUENCE [LARGE SCALE GENOMIC DNA]</scope>
</reference>
<dbReference type="PANTHER" id="PTHR14911">
    <property type="entry name" value="THUMP DOMAIN-CONTAINING"/>
    <property type="match status" value="1"/>
</dbReference>
<dbReference type="InterPro" id="IPR029063">
    <property type="entry name" value="SAM-dependent_MTases_sf"/>
</dbReference>
<dbReference type="WBParaSite" id="EVEC_0000191901-mRNA-1">
    <property type="protein sequence ID" value="EVEC_0000191901-mRNA-1"/>
    <property type="gene ID" value="EVEC_0000191901"/>
</dbReference>
<evidence type="ECO:0000313" key="3">
    <source>
        <dbReference type="WBParaSite" id="EVEC_0000191901-mRNA-1"/>
    </source>
</evidence>
<accession>A0A0N4UWP1</accession>
<evidence type="ECO:0000313" key="1">
    <source>
        <dbReference type="EMBL" id="VDD86484.1"/>
    </source>
</evidence>
<dbReference type="GO" id="GO:0030488">
    <property type="term" value="P:tRNA methylation"/>
    <property type="evidence" value="ECO:0007669"/>
    <property type="project" value="TreeGrafter"/>
</dbReference>
<gene>
    <name evidence="1" type="ORF">EVEC_LOCUS1627</name>
</gene>
<dbReference type="SUPFAM" id="SSF53335">
    <property type="entry name" value="S-adenosyl-L-methionine-dependent methyltransferases"/>
    <property type="match status" value="1"/>
</dbReference>
<dbReference type="PANTHER" id="PTHR14911:SF13">
    <property type="entry name" value="TRNA (GUANINE(6)-N2)-METHYLTRANSFERASE THUMP3"/>
    <property type="match status" value="1"/>
</dbReference>
<dbReference type="GO" id="GO:0016423">
    <property type="term" value="F:tRNA (guanine) methyltransferase activity"/>
    <property type="evidence" value="ECO:0007669"/>
    <property type="project" value="TreeGrafter"/>
</dbReference>
<dbReference type="OrthoDB" id="2013972at2759"/>
<dbReference type="EMBL" id="UXUI01007241">
    <property type="protein sequence ID" value="VDD86484.1"/>
    <property type="molecule type" value="Genomic_DNA"/>
</dbReference>
<dbReference type="STRING" id="51028.A0A0N4UWP1"/>
<name>A0A0N4UWP1_ENTVE</name>
<sequence length="276" mass="31607">MLHCVTVGKGLEDFVIQQLKMFSVGISSNRYGKIVFETQRNRSLLDLKCVERLFAVIAYKTITRPNFNKRDLFNLLFICLNGEAIFSSLENLNYYSDATGAEVNWRLRVSLKVTGKWKRKIDIPKLSTTIARFLRRSSQLHLDPRNSNCEICVHISDSDLFIGIPIRRLSCRYYLLGNALRSTVVDAMIMVAEPRESQLIFDFTTGSSSVILETAHLLKNKCFSIGSDIEWKALETSLENRGHLEVSDKSACLIDFICVDIEYGDHYFFVIFNNYA</sequence>
<organism evidence="3">
    <name type="scientific">Enterobius vermicularis</name>
    <name type="common">Human pinworm</name>
    <dbReference type="NCBI Taxonomy" id="51028"/>
    <lineage>
        <taxon>Eukaryota</taxon>
        <taxon>Metazoa</taxon>
        <taxon>Ecdysozoa</taxon>
        <taxon>Nematoda</taxon>
        <taxon>Chromadorea</taxon>
        <taxon>Rhabditida</taxon>
        <taxon>Spirurina</taxon>
        <taxon>Oxyuridomorpha</taxon>
        <taxon>Oxyuroidea</taxon>
        <taxon>Oxyuridae</taxon>
        <taxon>Enterobius</taxon>
    </lineage>
</organism>
<dbReference type="Gene3D" id="3.40.50.150">
    <property type="entry name" value="Vaccinia Virus protein VP39"/>
    <property type="match status" value="1"/>
</dbReference>
<keyword evidence="2" id="KW-1185">Reference proteome</keyword>
<dbReference type="Proteomes" id="UP000274131">
    <property type="component" value="Unassembled WGS sequence"/>
</dbReference>
<proteinExistence type="predicted"/>
<evidence type="ECO:0000313" key="2">
    <source>
        <dbReference type="Proteomes" id="UP000274131"/>
    </source>
</evidence>
<reference evidence="3" key="1">
    <citation type="submission" date="2017-02" db="UniProtKB">
        <authorList>
            <consortium name="WormBaseParasite"/>
        </authorList>
    </citation>
    <scope>IDENTIFICATION</scope>
</reference>